<dbReference type="EMBL" id="KB446542">
    <property type="protein sequence ID" value="EME41704.1"/>
    <property type="molecule type" value="Genomic_DNA"/>
</dbReference>
<proteinExistence type="predicted"/>
<feature type="compositionally biased region" description="Polar residues" evidence="1">
    <location>
        <begin position="37"/>
        <end position="54"/>
    </location>
</feature>
<evidence type="ECO:0000256" key="1">
    <source>
        <dbReference type="SAM" id="MobiDB-lite"/>
    </source>
</evidence>
<organism evidence="2 3">
    <name type="scientific">Dothistroma septosporum (strain NZE10 / CBS 128990)</name>
    <name type="common">Red band needle blight fungus</name>
    <name type="synonym">Mycosphaerella pini</name>
    <dbReference type="NCBI Taxonomy" id="675120"/>
    <lineage>
        <taxon>Eukaryota</taxon>
        <taxon>Fungi</taxon>
        <taxon>Dikarya</taxon>
        <taxon>Ascomycota</taxon>
        <taxon>Pezizomycotina</taxon>
        <taxon>Dothideomycetes</taxon>
        <taxon>Dothideomycetidae</taxon>
        <taxon>Mycosphaerellales</taxon>
        <taxon>Mycosphaerellaceae</taxon>
        <taxon>Dothistroma</taxon>
    </lineage>
</organism>
<feature type="region of interest" description="Disordered" evidence="1">
    <location>
        <begin position="1"/>
        <end position="58"/>
    </location>
</feature>
<dbReference type="HOGENOM" id="CLU_2542560_0_0_1"/>
<sequence length="83" mass="9291">MSLLGSYLLTHRTISTPQQPSRSETTFPPPERPLQPERSSSLPRPLQQDNSTSTDEVEAAVVRAERNVRFMPIGGSTRCLLRI</sequence>
<evidence type="ECO:0000313" key="2">
    <source>
        <dbReference type="EMBL" id="EME41704.1"/>
    </source>
</evidence>
<evidence type="ECO:0000313" key="3">
    <source>
        <dbReference type="Proteomes" id="UP000016933"/>
    </source>
</evidence>
<reference evidence="3" key="1">
    <citation type="journal article" date="2012" name="PLoS Genet.">
        <title>The genomes of the fungal plant pathogens Cladosporium fulvum and Dothistroma septosporum reveal adaptation to different hosts and lifestyles but also signatures of common ancestry.</title>
        <authorList>
            <person name="de Wit P.J.G.M."/>
            <person name="van der Burgt A."/>
            <person name="Oekmen B."/>
            <person name="Stergiopoulos I."/>
            <person name="Abd-Elsalam K.A."/>
            <person name="Aerts A.L."/>
            <person name="Bahkali A.H."/>
            <person name="Beenen H.G."/>
            <person name="Chettri P."/>
            <person name="Cox M.P."/>
            <person name="Datema E."/>
            <person name="de Vries R.P."/>
            <person name="Dhillon B."/>
            <person name="Ganley A.R."/>
            <person name="Griffiths S.A."/>
            <person name="Guo Y."/>
            <person name="Hamelin R.C."/>
            <person name="Henrissat B."/>
            <person name="Kabir M.S."/>
            <person name="Jashni M.K."/>
            <person name="Kema G."/>
            <person name="Klaubauf S."/>
            <person name="Lapidus A."/>
            <person name="Levasseur A."/>
            <person name="Lindquist E."/>
            <person name="Mehrabi R."/>
            <person name="Ohm R.A."/>
            <person name="Owen T.J."/>
            <person name="Salamov A."/>
            <person name="Schwelm A."/>
            <person name="Schijlen E."/>
            <person name="Sun H."/>
            <person name="van den Burg H.A."/>
            <person name="van Ham R.C.H.J."/>
            <person name="Zhang S."/>
            <person name="Goodwin S.B."/>
            <person name="Grigoriev I.V."/>
            <person name="Collemare J."/>
            <person name="Bradshaw R.E."/>
        </authorList>
    </citation>
    <scope>NUCLEOTIDE SEQUENCE [LARGE SCALE GENOMIC DNA]</scope>
    <source>
        <strain evidence="3">NZE10 / CBS 128990</strain>
    </source>
</reference>
<gene>
    <name evidence="2" type="ORF">DOTSEDRAFT_73937</name>
</gene>
<name>N1PHX3_DOTSN</name>
<dbReference type="Proteomes" id="UP000016933">
    <property type="component" value="Unassembled WGS sequence"/>
</dbReference>
<accession>N1PHX3</accession>
<protein>
    <submittedName>
        <fullName evidence="2">Uncharacterized protein</fullName>
    </submittedName>
</protein>
<feature type="compositionally biased region" description="Polar residues" evidence="1">
    <location>
        <begin position="12"/>
        <end position="26"/>
    </location>
</feature>
<reference evidence="2 3" key="2">
    <citation type="journal article" date="2012" name="PLoS Pathog.">
        <title>Diverse lifestyles and strategies of plant pathogenesis encoded in the genomes of eighteen Dothideomycetes fungi.</title>
        <authorList>
            <person name="Ohm R.A."/>
            <person name="Feau N."/>
            <person name="Henrissat B."/>
            <person name="Schoch C.L."/>
            <person name="Horwitz B.A."/>
            <person name="Barry K.W."/>
            <person name="Condon B.J."/>
            <person name="Copeland A.C."/>
            <person name="Dhillon B."/>
            <person name="Glaser F."/>
            <person name="Hesse C.N."/>
            <person name="Kosti I."/>
            <person name="LaButti K."/>
            <person name="Lindquist E.A."/>
            <person name="Lucas S."/>
            <person name="Salamov A.A."/>
            <person name="Bradshaw R.E."/>
            <person name="Ciuffetti L."/>
            <person name="Hamelin R.C."/>
            <person name="Kema G.H.J."/>
            <person name="Lawrence C."/>
            <person name="Scott J.A."/>
            <person name="Spatafora J.W."/>
            <person name="Turgeon B.G."/>
            <person name="de Wit P.J.G.M."/>
            <person name="Zhong S."/>
            <person name="Goodwin S.B."/>
            <person name="Grigoriev I.V."/>
        </authorList>
    </citation>
    <scope>NUCLEOTIDE SEQUENCE [LARGE SCALE GENOMIC DNA]</scope>
    <source>
        <strain evidence="3">NZE10 / CBS 128990</strain>
    </source>
</reference>
<keyword evidence="3" id="KW-1185">Reference proteome</keyword>
<dbReference type="AlphaFoldDB" id="N1PHX3"/>